<dbReference type="Proteomes" id="UP000242146">
    <property type="component" value="Unassembled WGS sequence"/>
</dbReference>
<dbReference type="OrthoDB" id="5043642at2759"/>
<evidence type="ECO:0000256" key="4">
    <source>
        <dbReference type="ARBA" id="ARBA00069551"/>
    </source>
</evidence>
<name>A0A1X2GF04_9FUNG</name>
<keyword evidence="7" id="KW-1185">Reference proteome</keyword>
<keyword evidence="3 6" id="KW-0012">Acyltransferase</keyword>
<dbReference type="InterPro" id="IPR000182">
    <property type="entry name" value="GNAT_dom"/>
</dbReference>
<evidence type="ECO:0000256" key="3">
    <source>
        <dbReference type="ARBA" id="ARBA00023315"/>
    </source>
</evidence>
<keyword evidence="2 6" id="KW-0808">Transferase</keyword>
<dbReference type="PANTHER" id="PTHR13256">
    <property type="entry name" value="N-ACETYLTRANSFERASE 9"/>
    <property type="match status" value="1"/>
</dbReference>
<evidence type="ECO:0000313" key="6">
    <source>
        <dbReference type="EMBL" id="ORX52330.1"/>
    </source>
</evidence>
<dbReference type="AlphaFoldDB" id="A0A1X2GF04"/>
<comment type="similarity">
    <text evidence="1">Belongs to the acetyltransferase family. GNAT subfamily.</text>
</comment>
<gene>
    <name evidence="6" type="ORF">DM01DRAFT_1367464</name>
</gene>
<proteinExistence type="inferred from homology"/>
<dbReference type="EMBL" id="MCGT01000018">
    <property type="protein sequence ID" value="ORX52330.1"/>
    <property type="molecule type" value="Genomic_DNA"/>
</dbReference>
<dbReference type="FunFam" id="3.40.630.30:FF:000248">
    <property type="entry name" value="N-acetyltransferase 9-like protein"/>
    <property type="match status" value="1"/>
</dbReference>
<dbReference type="PROSITE" id="PS51186">
    <property type="entry name" value="GNAT"/>
    <property type="match status" value="1"/>
</dbReference>
<dbReference type="PANTHER" id="PTHR13256:SF16">
    <property type="entry name" value="ALPHA_BETA-TUBULIN-N-ACETYLTRANSFERASE 9"/>
    <property type="match status" value="1"/>
</dbReference>
<evidence type="ECO:0000259" key="5">
    <source>
        <dbReference type="PROSITE" id="PS51186"/>
    </source>
</evidence>
<accession>A0A1X2GF04</accession>
<comment type="caution">
    <text evidence="6">The sequence shown here is derived from an EMBL/GenBank/DDBJ whole genome shotgun (WGS) entry which is preliminary data.</text>
</comment>
<reference evidence="6 7" key="1">
    <citation type="submission" date="2016-07" db="EMBL/GenBank/DDBJ databases">
        <title>Pervasive Adenine N6-methylation of Active Genes in Fungi.</title>
        <authorList>
            <consortium name="DOE Joint Genome Institute"/>
            <person name="Mondo S.J."/>
            <person name="Dannebaum R.O."/>
            <person name="Kuo R.C."/>
            <person name="Labutti K."/>
            <person name="Haridas S."/>
            <person name="Kuo A."/>
            <person name="Salamov A."/>
            <person name="Ahrendt S.R."/>
            <person name="Lipzen A."/>
            <person name="Sullivan W."/>
            <person name="Andreopoulos W.B."/>
            <person name="Clum A."/>
            <person name="Lindquist E."/>
            <person name="Daum C."/>
            <person name="Ramamoorthy G.K."/>
            <person name="Gryganskyi A."/>
            <person name="Culley D."/>
            <person name="Magnuson J.K."/>
            <person name="James T.Y."/>
            <person name="O'Malley M.A."/>
            <person name="Stajich J.E."/>
            <person name="Spatafora J.W."/>
            <person name="Visel A."/>
            <person name="Grigoriev I.V."/>
        </authorList>
    </citation>
    <scope>NUCLEOTIDE SEQUENCE [LARGE SCALE GENOMIC DNA]</scope>
    <source>
        <strain evidence="6 7">NRRL 3301</strain>
    </source>
</reference>
<organism evidence="6 7">
    <name type="scientific">Hesseltinella vesiculosa</name>
    <dbReference type="NCBI Taxonomy" id="101127"/>
    <lineage>
        <taxon>Eukaryota</taxon>
        <taxon>Fungi</taxon>
        <taxon>Fungi incertae sedis</taxon>
        <taxon>Mucoromycota</taxon>
        <taxon>Mucoromycotina</taxon>
        <taxon>Mucoromycetes</taxon>
        <taxon>Mucorales</taxon>
        <taxon>Cunninghamellaceae</taxon>
        <taxon>Hesseltinella</taxon>
    </lineage>
</organism>
<feature type="domain" description="N-acetyltransferase" evidence="5">
    <location>
        <begin position="14"/>
        <end position="190"/>
    </location>
</feature>
<sequence>MKQNENLVLVGSKAILVPYKRNHVEKYHEWMTSPFLQEMTASEPLTLEEEYDMQRSWHLDDNKCTFIIQAVKEGAPAFSSSWTGDDIRKHTVMIGDVNIFLNDPDDDLTFGEIEIMVAEETYRRNGYGLEALRMMMAYAIEKLGLKTFHAKISTKNTPSIELFETKLGFYQVAKSEVFQEVTLEWSISDGSGPSEYGAKAPLTMEKTHSALQSLWASLSSLPWES</sequence>
<protein>
    <recommendedName>
        <fullName evidence="4">N-acetyltransferase 9-like protein</fullName>
    </recommendedName>
</protein>
<dbReference type="Pfam" id="PF13302">
    <property type="entry name" value="Acetyltransf_3"/>
    <property type="match status" value="1"/>
</dbReference>
<evidence type="ECO:0000256" key="2">
    <source>
        <dbReference type="ARBA" id="ARBA00022679"/>
    </source>
</evidence>
<dbReference type="GO" id="GO:0008080">
    <property type="term" value="F:N-acetyltransferase activity"/>
    <property type="evidence" value="ECO:0007669"/>
    <property type="project" value="InterPro"/>
</dbReference>
<evidence type="ECO:0000313" key="7">
    <source>
        <dbReference type="Proteomes" id="UP000242146"/>
    </source>
</evidence>
<dbReference type="Gene3D" id="3.40.630.30">
    <property type="match status" value="1"/>
</dbReference>
<evidence type="ECO:0000256" key="1">
    <source>
        <dbReference type="ARBA" id="ARBA00009342"/>
    </source>
</evidence>
<dbReference type="InterPro" id="IPR016181">
    <property type="entry name" value="Acyl_CoA_acyltransferase"/>
</dbReference>
<dbReference type="InterPro" id="IPR039135">
    <property type="entry name" value="NAT9-like"/>
</dbReference>
<dbReference type="SUPFAM" id="SSF55729">
    <property type="entry name" value="Acyl-CoA N-acyltransferases (Nat)"/>
    <property type="match status" value="1"/>
</dbReference>